<dbReference type="InterPro" id="IPR012286">
    <property type="entry name" value="Tetrahaem_cytochrome"/>
</dbReference>
<evidence type="ECO:0000256" key="6">
    <source>
        <dbReference type="ARBA" id="ARBA00022982"/>
    </source>
</evidence>
<organism evidence="10 11">
    <name type="scientific">Sutterella seckii</name>
    <dbReference type="NCBI Taxonomy" id="1944635"/>
    <lineage>
        <taxon>Bacteria</taxon>
        <taxon>Pseudomonadati</taxon>
        <taxon>Pseudomonadota</taxon>
        <taxon>Betaproteobacteria</taxon>
        <taxon>Burkholderiales</taxon>
        <taxon>Sutterellaceae</taxon>
        <taxon>Sutterella</taxon>
    </lineage>
</organism>
<sequence length="117" mass="12810">MTKNTFIALAAALCFGTAFSSSALASDYTADFHLAHGQKCETCHKTAPTEGAKVKKDVCKQCHSYEALAKQTAKDEPNPHYSHLGDVNCTDCHKGHQKSELMCNQCHQFSLQVPHSK</sequence>
<dbReference type="Gene3D" id="1.10.1130.10">
    <property type="entry name" value="Flavocytochrome C3, Chain A"/>
    <property type="match status" value="1"/>
</dbReference>
<dbReference type="EMBL" id="WEHX01000024">
    <property type="protein sequence ID" value="KAB7660995.1"/>
    <property type="molecule type" value="Genomic_DNA"/>
</dbReference>
<evidence type="ECO:0000256" key="2">
    <source>
        <dbReference type="ARBA" id="ARBA00004196"/>
    </source>
</evidence>
<dbReference type="GO" id="GO:0030313">
    <property type="term" value="C:cell envelope"/>
    <property type="evidence" value="ECO:0007669"/>
    <property type="project" value="UniProtKB-SubCell"/>
</dbReference>
<dbReference type="Proteomes" id="UP000430564">
    <property type="component" value="Unassembled WGS sequence"/>
</dbReference>
<dbReference type="RefSeq" id="WP_152158144.1">
    <property type="nucleotide sequence ID" value="NZ_WEHX01000024.1"/>
</dbReference>
<feature type="chain" id="PRO_5026359320" evidence="8">
    <location>
        <begin position="26"/>
        <end position="117"/>
    </location>
</feature>
<dbReference type="InterPro" id="IPR036280">
    <property type="entry name" value="Multihaem_cyt_sf"/>
</dbReference>
<evidence type="ECO:0000313" key="10">
    <source>
        <dbReference type="EMBL" id="KAB7660995.1"/>
    </source>
</evidence>
<evidence type="ECO:0000259" key="9">
    <source>
        <dbReference type="Pfam" id="PF14537"/>
    </source>
</evidence>
<dbReference type="SUPFAM" id="SSF48695">
    <property type="entry name" value="Multiheme cytochromes"/>
    <property type="match status" value="1"/>
</dbReference>
<evidence type="ECO:0000256" key="7">
    <source>
        <dbReference type="ARBA" id="ARBA00023004"/>
    </source>
</evidence>
<keyword evidence="7" id="KW-0408">Iron</keyword>
<feature type="signal peptide" evidence="8">
    <location>
        <begin position="1"/>
        <end position="25"/>
    </location>
</feature>
<proteinExistence type="predicted"/>
<keyword evidence="3" id="KW-0813">Transport</keyword>
<evidence type="ECO:0000256" key="8">
    <source>
        <dbReference type="SAM" id="SignalP"/>
    </source>
</evidence>
<name>A0A6I1ETP6_9BURK</name>
<evidence type="ECO:0000313" key="11">
    <source>
        <dbReference type="Proteomes" id="UP000430564"/>
    </source>
</evidence>
<evidence type="ECO:0000256" key="5">
    <source>
        <dbReference type="ARBA" id="ARBA00022723"/>
    </source>
</evidence>
<dbReference type="GO" id="GO:0046872">
    <property type="term" value="F:metal ion binding"/>
    <property type="evidence" value="ECO:0007669"/>
    <property type="project" value="UniProtKB-KW"/>
</dbReference>
<keyword evidence="5" id="KW-0479">Metal-binding</keyword>
<keyword evidence="4" id="KW-0349">Heme</keyword>
<keyword evidence="8" id="KW-0732">Signal</keyword>
<gene>
    <name evidence="10" type="ORF">GBM95_05330</name>
</gene>
<dbReference type="AlphaFoldDB" id="A0A6I1ETP6"/>
<comment type="cofactor">
    <cofactor evidence="1">
        <name>heme c</name>
        <dbReference type="ChEBI" id="CHEBI:61717"/>
    </cofactor>
</comment>
<reference evidence="10 11" key="1">
    <citation type="submission" date="2019-10" db="EMBL/GenBank/DDBJ databases">
        <title>Genome diversity of Sutterella seckii.</title>
        <authorList>
            <person name="Chaplin A.V."/>
            <person name="Sokolova S.R."/>
            <person name="Mosin K.A."/>
            <person name="Ivanova E.L."/>
            <person name="Kochetkova T.O."/>
            <person name="Goltsov A.Y."/>
            <person name="Trofimov D.Y."/>
            <person name="Efimov B.A."/>
        </authorList>
    </citation>
    <scope>NUCLEOTIDE SEQUENCE [LARGE SCALE GENOMIC DNA]</scope>
    <source>
        <strain evidence="10 11">ASD393</strain>
    </source>
</reference>
<keyword evidence="6" id="KW-0249">Electron transport</keyword>
<evidence type="ECO:0000256" key="3">
    <source>
        <dbReference type="ARBA" id="ARBA00022448"/>
    </source>
</evidence>
<evidence type="ECO:0000256" key="4">
    <source>
        <dbReference type="ARBA" id="ARBA00022617"/>
    </source>
</evidence>
<feature type="domain" description="Tetrahaem cytochrome" evidence="9">
    <location>
        <begin position="32"/>
        <end position="108"/>
    </location>
</feature>
<comment type="caution">
    <text evidence="10">The sequence shown here is derived from an EMBL/GenBank/DDBJ whole genome shotgun (WGS) entry which is preliminary data.</text>
</comment>
<accession>A0A6I1ETP6</accession>
<protein>
    <submittedName>
        <fullName evidence="10">Cytochrome c3 family protein</fullName>
    </submittedName>
</protein>
<comment type="subcellular location">
    <subcellularLocation>
        <location evidence="2">Cell envelope</location>
    </subcellularLocation>
</comment>
<dbReference type="OrthoDB" id="5397337at2"/>
<dbReference type="Pfam" id="PF14537">
    <property type="entry name" value="Cytochrom_c3_2"/>
    <property type="match status" value="1"/>
</dbReference>
<evidence type="ECO:0000256" key="1">
    <source>
        <dbReference type="ARBA" id="ARBA00001926"/>
    </source>
</evidence>